<protein>
    <recommendedName>
        <fullName evidence="4">Integrase</fullName>
    </recommendedName>
</protein>
<dbReference type="InterPro" id="IPR013762">
    <property type="entry name" value="Integrase-like_cat_sf"/>
</dbReference>
<dbReference type="Proteomes" id="UP001499843">
    <property type="component" value="Unassembled WGS sequence"/>
</dbReference>
<dbReference type="InterPro" id="IPR011010">
    <property type="entry name" value="DNA_brk_join_enz"/>
</dbReference>
<organism evidence="2 3">
    <name type="scientific">Nonomuraea monospora</name>
    <dbReference type="NCBI Taxonomy" id="568818"/>
    <lineage>
        <taxon>Bacteria</taxon>
        <taxon>Bacillati</taxon>
        <taxon>Actinomycetota</taxon>
        <taxon>Actinomycetes</taxon>
        <taxon>Streptosporangiales</taxon>
        <taxon>Streptosporangiaceae</taxon>
        <taxon>Nonomuraea</taxon>
    </lineage>
</organism>
<dbReference type="Gene3D" id="1.10.443.10">
    <property type="entry name" value="Intergrase catalytic core"/>
    <property type="match status" value="1"/>
</dbReference>
<evidence type="ECO:0000313" key="3">
    <source>
        <dbReference type="Proteomes" id="UP001499843"/>
    </source>
</evidence>
<dbReference type="EMBL" id="BAAAQX010000053">
    <property type="protein sequence ID" value="GAA2215654.1"/>
    <property type="molecule type" value="Genomic_DNA"/>
</dbReference>
<keyword evidence="1" id="KW-0233">DNA recombination</keyword>
<proteinExistence type="predicted"/>
<keyword evidence="3" id="KW-1185">Reference proteome</keyword>
<sequence>MRGGELPSITYCRAWRKARENALTPREVRSPLAKRVYDLRHACVSTWLNAGVPATQVAEWAGHSVEVLLRIYAKCIVGQDEAAKRRIAEALKDDQP</sequence>
<evidence type="ECO:0000256" key="1">
    <source>
        <dbReference type="ARBA" id="ARBA00023172"/>
    </source>
</evidence>
<evidence type="ECO:0000313" key="2">
    <source>
        <dbReference type="EMBL" id="GAA2215654.1"/>
    </source>
</evidence>
<reference evidence="2 3" key="1">
    <citation type="journal article" date="2019" name="Int. J. Syst. Evol. Microbiol.">
        <title>The Global Catalogue of Microorganisms (GCM) 10K type strain sequencing project: providing services to taxonomists for standard genome sequencing and annotation.</title>
        <authorList>
            <consortium name="The Broad Institute Genomics Platform"/>
            <consortium name="The Broad Institute Genome Sequencing Center for Infectious Disease"/>
            <person name="Wu L."/>
            <person name="Ma J."/>
        </authorList>
    </citation>
    <scope>NUCLEOTIDE SEQUENCE [LARGE SCALE GENOMIC DNA]</scope>
    <source>
        <strain evidence="2 3">JCM 16114</strain>
    </source>
</reference>
<name>A0ABN3D279_9ACTN</name>
<comment type="caution">
    <text evidence="2">The sequence shown here is derived from an EMBL/GenBank/DDBJ whole genome shotgun (WGS) entry which is preliminary data.</text>
</comment>
<evidence type="ECO:0008006" key="4">
    <source>
        <dbReference type="Google" id="ProtNLM"/>
    </source>
</evidence>
<accession>A0ABN3D279</accession>
<gene>
    <name evidence="2" type="ORF">GCM10009850_111220</name>
</gene>
<dbReference type="SUPFAM" id="SSF56349">
    <property type="entry name" value="DNA breaking-rejoining enzymes"/>
    <property type="match status" value="1"/>
</dbReference>